<feature type="region of interest" description="Disordered" evidence="2">
    <location>
        <begin position="225"/>
        <end position="246"/>
    </location>
</feature>
<evidence type="ECO:0000259" key="3">
    <source>
        <dbReference type="PROSITE" id="PS50158"/>
    </source>
</evidence>
<dbReference type="CTD" id="20243449"/>
<gene>
    <name evidence="4" type="ORF">LOTGIDRAFT_175891</name>
</gene>
<dbReference type="EMBL" id="KB202724">
    <property type="protein sequence ID" value="ESO88227.1"/>
    <property type="molecule type" value="Genomic_DNA"/>
</dbReference>
<protein>
    <recommendedName>
        <fullName evidence="3">CCHC-type domain-containing protein</fullName>
    </recommendedName>
</protein>
<dbReference type="PROSITE" id="PS50158">
    <property type="entry name" value="ZF_CCHC"/>
    <property type="match status" value="1"/>
</dbReference>
<feature type="domain" description="CCHC-type" evidence="3">
    <location>
        <begin position="15"/>
        <end position="29"/>
    </location>
</feature>
<dbReference type="KEGG" id="lgi:LOTGIDRAFT_175891"/>
<evidence type="ECO:0000256" key="2">
    <source>
        <dbReference type="SAM" id="MobiDB-lite"/>
    </source>
</evidence>
<dbReference type="GO" id="GO:0003676">
    <property type="term" value="F:nucleic acid binding"/>
    <property type="evidence" value="ECO:0007669"/>
    <property type="project" value="InterPro"/>
</dbReference>
<reference evidence="4 5" key="1">
    <citation type="journal article" date="2013" name="Nature">
        <title>Insights into bilaterian evolution from three spiralian genomes.</title>
        <authorList>
            <person name="Simakov O."/>
            <person name="Marletaz F."/>
            <person name="Cho S.J."/>
            <person name="Edsinger-Gonzales E."/>
            <person name="Havlak P."/>
            <person name="Hellsten U."/>
            <person name="Kuo D.H."/>
            <person name="Larsson T."/>
            <person name="Lv J."/>
            <person name="Arendt D."/>
            <person name="Savage R."/>
            <person name="Osoegawa K."/>
            <person name="de Jong P."/>
            <person name="Grimwood J."/>
            <person name="Chapman J.A."/>
            <person name="Shapiro H."/>
            <person name="Aerts A."/>
            <person name="Otillar R.P."/>
            <person name="Terry A.Y."/>
            <person name="Boore J.L."/>
            <person name="Grigoriev I.V."/>
            <person name="Lindberg D.R."/>
            <person name="Seaver E.C."/>
            <person name="Weisblat D.A."/>
            <person name="Putnam N.H."/>
            <person name="Rokhsar D.S."/>
        </authorList>
    </citation>
    <scope>NUCLEOTIDE SEQUENCE [LARGE SCALE GENOMIC DNA]</scope>
</reference>
<dbReference type="InterPro" id="IPR001878">
    <property type="entry name" value="Znf_CCHC"/>
</dbReference>
<dbReference type="RefSeq" id="XP_009061083.1">
    <property type="nucleotide sequence ID" value="XM_009062835.1"/>
</dbReference>
<dbReference type="InterPro" id="IPR036875">
    <property type="entry name" value="Znf_CCHC_sf"/>
</dbReference>
<sequence>MWERNIILQGRPPVCLKCYKAGHFRKECPLGKQPSYANALFSAGASVSAGARKGAFSGADSIKGRPGFVQASTIVSKPSRLPRPAVSPPPPPTHVTLYIDRLGGDGFYTPKNNAKKRTSSESNLVSVNVANSSHEEIVSTKKFAFQPLTPPNKKDTNLQSAKFVCSAAGANSVRLKSNVPSASKSSVGRGTDDSSSSAINIIAADVILTRSSGDMPVEDTIVEKSDSAGISDFESEMDQSGSLHML</sequence>
<dbReference type="GO" id="GO:0008270">
    <property type="term" value="F:zinc ion binding"/>
    <property type="evidence" value="ECO:0007669"/>
    <property type="project" value="UniProtKB-KW"/>
</dbReference>
<dbReference type="HOGENOM" id="CLU_1130180_0_0_1"/>
<dbReference type="AlphaFoldDB" id="V3ZV25"/>
<evidence type="ECO:0000313" key="4">
    <source>
        <dbReference type="EMBL" id="ESO88227.1"/>
    </source>
</evidence>
<dbReference type="SUPFAM" id="SSF57756">
    <property type="entry name" value="Retrovirus zinc finger-like domains"/>
    <property type="match status" value="1"/>
</dbReference>
<evidence type="ECO:0000256" key="1">
    <source>
        <dbReference type="PROSITE-ProRule" id="PRU00047"/>
    </source>
</evidence>
<organism evidence="4 5">
    <name type="scientific">Lottia gigantea</name>
    <name type="common">Giant owl limpet</name>
    <dbReference type="NCBI Taxonomy" id="225164"/>
    <lineage>
        <taxon>Eukaryota</taxon>
        <taxon>Metazoa</taxon>
        <taxon>Spiralia</taxon>
        <taxon>Lophotrochozoa</taxon>
        <taxon>Mollusca</taxon>
        <taxon>Gastropoda</taxon>
        <taxon>Patellogastropoda</taxon>
        <taxon>Lottioidea</taxon>
        <taxon>Lottiidae</taxon>
        <taxon>Lottia</taxon>
    </lineage>
</organism>
<keyword evidence="5" id="KW-1185">Reference proteome</keyword>
<dbReference type="Gene3D" id="4.10.60.10">
    <property type="entry name" value="Zinc finger, CCHC-type"/>
    <property type="match status" value="1"/>
</dbReference>
<keyword evidence="1" id="KW-0862">Zinc</keyword>
<proteinExistence type="predicted"/>
<dbReference type="Proteomes" id="UP000030746">
    <property type="component" value="Unassembled WGS sequence"/>
</dbReference>
<keyword evidence="1" id="KW-0479">Metal-binding</keyword>
<accession>V3ZV25</accession>
<dbReference type="GeneID" id="20243449"/>
<keyword evidence="1" id="KW-0863">Zinc-finger</keyword>
<evidence type="ECO:0000313" key="5">
    <source>
        <dbReference type="Proteomes" id="UP000030746"/>
    </source>
</evidence>
<name>V3ZV25_LOTGI</name>